<feature type="transmembrane region" description="Helical" evidence="2">
    <location>
        <begin position="80"/>
        <end position="104"/>
    </location>
</feature>
<dbReference type="PANTHER" id="PTHR39430">
    <property type="entry name" value="MEMBRANE-ASSOCIATED PROTEASE-RELATED"/>
    <property type="match status" value="1"/>
</dbReference>
<dbReference type="GO" id="GO:0004175">
    <property type="term" value="F:endopeptidase activity"/>
    <property type="evidence" value="ECO:0007669"/>
    <property type="project" value="UniProtKB-ARBA"/>
</dbReference>
<evidence type="ECO:0000256" key="1">
    <source>
        <dbReference type="SAM" id="MobiDB-lite"/>
    </source>
</evidence>
<feature type="region of interest" description="Disordered" evidence="1">
    <location>
        <begin position="339"/>
        <end position="362"/>
    </location>
</feature>
<feature type="transmembrane region" description="Helical" evidence="2">
    <location>
        <begin position="259"/>
        <end position="278"/>
    </location>
</feature>
<feature type="transmembrane region" description="Helical" evidence="2">
    <location>
        <begin position="129"/>
        <end position="149"/>
    </location>
</feature>
<dbReference type="PANTHER" id="PTHR39430:SF1">
    <property type="entry name" value="PROTEASE"/>
    <property type="match status" value="1"/>
</dbReference>
<dbReference type="AlphaFoldDB" id="A0A117J4H2"/>
<feature type="transmembrane region" description="Helical" evidence="2">
    <location>
        <begin position="298"/>
        <end position="316"/>
    </location>
</feature>
<organism evidence="4 5">
    <name type="scientific">Tractidigestivibacter scatoligenes</name>
    <name type="common">Olsenella scatoligenes</name>
    <dbReference type="NCBI Taxonomy" id="1299998"/>
    <lineage>
        <taxon>Bacteria</taxon>
        <taxon>Bacillati</taxon>
        <taxon>Actinomycetota</taxon>
        <taxon>Coriobacteriia</taxon>
        <taxon>Coriobacteriales</taxon>
        <taxon>Atopobiaceae</taxon>
        <taxon>Tractidigestivibacter</taxon>
    </lineage>
</organism>
<protein>
    <recommendedName>
        <fullName evidence="3">CAAX prenyl protease 2/Lysostaphin resistance protein A-like domain-containing protein</fullName>
    </recommendedName>
</protein>
<dbReference type="Pfam" id="PF02517">
    <property type="entry name" value="Rce1-like"/>
    <property type="match status" value="1"/>
</dbReference>
<feature type="transmembrane region" description="Helical" evidence="2">
    <location>
        <begin position="155"/>
        <end position="174"/>
    </location>
</feature>
<sequence length="362" mass="36971">MAGERPTPKSVLGLIGSYALAFALLVLGSVVGGVVAIFIAAFAYGAVTSGEGVQDMVNVLALQDGLGMLGLAEGEYSTSAAAAIFTVASYLSFIGIWIVFLVYLRASRRVRPILGAVTRRTAGNTPARLGLGLLLGFALNGACVLVAVLEGSFSLSLVGVNVAGIIVVFLAVFVQSSAEELVCRCYLYQRTLHVGGSHVVAIVLSTVFFVALHLANSGLTALALVNLALCGVLFGLAVWKLDSPWAAFGLHASWNFTQAVLFGLPNSGGTTPFAIFGVTPGTTPAAGFAYDPGFGIEGSAMATVVLIAGCALLWWLGERRGVRPTDLWVDAGADGLGGPECSGDPATAAGSSGPTAENIAIS</sequence>
<reference evidence="4 5" key="1">
    <citation type="submission" date="2015-12" db="EMBL/GenBank/DDBJ databases">
        <title>Draft Genome Sequence of Olsenella scatoligenes SK9K4T; a Producer of 3-Methylindole- (skatole) and 4-Methylphenol- (p-cresol) Isolated from Pig Feces.</title>
        <authorList>
            <person name="Li X."/>
            <person name="Borg B."/>
            <person name="Canibe N."/>
        </authorList>
    </citation>
    <scope>NUCLEOTIDE SEQUENCE [LARGE SCALE GENOMIC DNA]</scope>
    <source>
        <strain evidence="4 5">SK9K4</strain>
    </source>
</reference>
<proteinExistence type="predicted"/>
<feature type="domain" description="CAAX prenyl protease 2/Lysostaphin resistance protein A-like" evidence="3">
    <location>
        <begin position="165"/>
        <end position="256"/>
    </location>
</feature>
<feature type="transmembrane region" description="Helical" evidence="2">
    <location>
        <begin position="195"/>
        <end position="215"/>
    </location>
</feature>
<keyword evidence="2" id="KW-1133">Transmembrane helix</keyword>
<evidence type="ECO:0000259" key="3">
    <source>
        <dbReference type="Pfam" id="PF02517"/>
    </source>
</evidence>
<dbReference type="GO" id="GO:0080120">
    <property type="term" value="P:CAAX-box protein maturation"/>
    <property type="evidence" value="ECO:0007669"/>
    <property type="project" value="UniProtKB-ARBA"/>
</dbReference>
<gene>
    <name evidence="4" type="ORF">AUL39_00255</name>
</gene>
<dbReference type="STRING" id="1299998.AUL39_00255"/>
<feature type="compositionally biased region" description="Polar residues" evidence="1">
    <location>
        <begin position="349"/>
        <end position="362"/>
    </location>
</feature>
<name>A0A117J4H2_TRASO</name>
<feature type="transmembrane region" description="Helical" evidence="2">
    <location>
        <begin position="221"/>
        <end position="239"/>
    </location>
</feature>
<dbReference type="InterPro" id="IPR003675">
    <property type="entry name" value="Rce1/LyrA-like_dom"/>
</dbReference>
<dbReference type="RefSeq" id="WP_059052471.1">
    <property type="nucleotide sequence ID" value="NZ_LOJF01000001.1"/>
</dbReference>
<accession>A0A117J4H2</accession>
<comment type="caution">
    <text evidence="4">The sequence shown here is derived from an EMBL/GenBank/DDBJ whole genome shotgun (WGS) entry which is preliminary data.</text>
</comment>
<dbReference type="OrthoDB" id="193898at2"/>
<feature type="transmembrane region" description="Helical" evidence="2">
    <location>
        <begin position="12"/>
        <end position="45"/>
    </location>
</feature>
<keyword evidence="2" id="KW-0812">Transmembrane</keyword>
<keyword evidence="5" id="KW-1185">Reference proteome</keyword>
<dbReference type="EMBL" id="LOJF01000001">
    <property type="protein sequence ID" value="KUH58824.1"/>
    <property type="molecule type" value="Genomic_DNA"/>
</dbReference>
<keyword evidence="2" id="KW-0472">Membrane</keyword>
<evidence type="ECO:0000313" key="4">
    <source>
        <dbReference type="EMBL" id="KUH58824.1"/>
    </source>
</evidence>
<evidence type="ECO:0000313" key="5">
    <source>
        <dbReference type="Proteomes" id="UP000054078"/>
    </source>
</evidence>
<evidence type="ECO:0000256" key="2">
    <source>
        <dbReference type="SAM" id="Phobius"/>
    </source>
</evidence>
<dbReference type="Proteomes" id="UP000054078">
    <property type="component" value="Unassembled WGS sequence"/>
</dbReference>